<dbReference type="RefSeq" id="WP_126582190.1">
    <property type="nucleotide sequence ID" value="NZ_BIFR01000002.1"/>
</dbReference>
<organism evidence="1 2">
    <name type="scientific">Tengunoibacter tsumagoiensis</name>
    <dbReference type="NCBI Taxonomy" id="2014871"/>
    <lineage>
        <taxon>Bacteria</taxon>
        <taxon>Bacillati</taxon>
        <taxon>Chloroflexota</taxon>
        <taxon>Ktedonobacteria</taxon>
        <taxon>Ktedonobacterales</taxon>
        <taxon>Dictyobacteraceae</taxon>
        <taxon>Tengunoibacter</taxon>
    </lineage>
</organism>
<dbReference type="Proteomes" id="UP000287352">
    <property type="component" value="Unassembled WGS sequence"/>
</dbReference>
<gene>
    <name evidence="1" type="ORF">KTT_44980</name>
</gene>
<evidence type="ECO:0000313" key="1">
    <source>
        <dbReference type="EMBL" id="GCE14639.1"/>
    </source>
</evidence>
<protein>
    <submittedName>
        <fullName evidence="1">Uncharacterized protein</fullName>
    </submittedName>
</protein>
<keyword evidence="2" id="KW-1185">Reference proteome</keyword>
<reference evidence="2" key="1">
    <citation type="submission" date="2018-12" db="EMBL/GenBank/DDBJ databases">
        <title>Tengunoibacter tsumagoiensis gen. nov., sp. nov., Dictyobacter kobayashii sp. nov., D. alpinus sp. nov., and D. joshuensis sp. nov. and description of Dictyobacteraceae fam. nov. within the order Ktedonobacterales isolated from Tengu-no-mugimeshi.</title>
        <authorList>
            <person name="Wang C.M."/>
            <person name="Zheng Y."/>
            <person name="Sakai Y."/>
            <person name="Toyoda A."/>
            <person name="Minakuchi Y."/>
            <person name="Abe K."/>
            <person name="Yokota A."/>
            <person name="Yabe S."/>
        </authorList>
    </citation>
    <scope>NUCLEOTIDE SEQUENCE [LARGE SCALE GENOMIC DNA]</scope>
    <source>
        <strain evidence="2">Uno3</strain>
    </source>
</reference>
<proteinExistence type="predicted"/>
<dbReference type="AlphaFoldDB" id="A0A402A6C3"/>
<sequence>MRLKAARSKLREIIIKTNDDEASRLQLHENPMRFLVKEGLPYDVIEDYLREAAIISDTPENQIPPCANTCALTRW</sequence>
<evidence type="ECO:0000313" key="2">
    <source>
        <dbReference type="Proteomes" id="UP000287352"/>
    </source>
</evidence>
<name>A0A402A6C3_9CHLR</name>
<accession>A0A402A6C3</accession>
<comment type="caution">
    <text evidence="1">The sequence shown here is derived from an EMBL/GenBank/DDBJ whole genome shotgun (WGS) entry which is preliminary data.</text>
</comment>
<dbReference type="EMBL" id="BIFR01000002">
    <property type="protein sequence ID" value="GCE14639.1"/>
    <property type="molecule type" value="Genomic_DNA"/>
</dbReference>